<evidence type="ECO:0000313" key="3">
    <source>
        <dbReference type="EMBL" id="NEW04787.1"/>
    </source>
</evidence>
<proteinExistence type="predicted"/>
<dbReference type="EMBL" id="JAAIKC010000001">
    <property type="protein sequence ID" value="NEW04787.1"/>
    <property type="molecule type" value="Genomic_DNA"/>
</dbReference>
<evidence type="ECO:0000259" key="2">
    <source>
        <dbReference type="Pfam" id="PF07833"/>
    </source>
</evidence>
<name>A0A6G3ZTP4_9BACL</name>
<evidence type="ECO:0000256" key="1">
    <source>
        <dbReference type="SAM" id="SignalP"/>
    </source>
</evidence>
<dbReference type="AlphaFoldDB" id="A0A6G3ZTP4"/>
<reference evidence="3" key="1">
    <citation type="submission" date="2020-02" db="EMBL/GenBank/DDBJ databases">
        <authorList>
            <person name="Shen X.-R."/>
            <person name="Zhang Y.-X."/>
        </authorList>
    </citation>
    <scope>NUCLEOTIDE SEQUENCE</scope>
    <source>
        <strain evidence="3">SYP-B3998</strain>
    </source>
</reference>
<organism evidence="3">
    <name type="scientific">Paenibacillus sp. SYP-B3998</name>
    <dbReference type="NCBI Taxonomy" id="2678564"/>
    <lineage>
        <taxon>Bacteria</taxon>
        <taxon>Bacillati</taxon>
        <taxon>Bacillota</taxon>
        <taxon>Bacilli</taxon>
        <taxon>Bacillales</taxon>
        <taxon>Paenibacillaceae</taxon>
        <taxon>Paenibacillus</taxon>
    </lineage>
</organism>
<feature type="signal peptide" evidence="1">
    <location>
        <begin position="1"/>
        <end position="22"/>
    </location>
</feature>
<keyword evidence="1" id="KW-0732">Signal</keyword>
<feature type="domain" description="Copper amine oxidase-like N-terminal" evidence="2">
    <location>
        <begin position="58"/>
        <end position="96"/>
    </location>
</feature>
<dbReference type="Pfam" id="PF07833">
    <property type="entry name" value="Cu_amine_oxidN1"/>
    <property type="match status" value="1"/>
</dbReference>
<dbReference type="RefSeq" id="WP_163940557.1">
    <property type="nucleotide sequence ID" value="NZ_JAAIKC010000001.1"/>
</dbReference>
<accession>A0A6G3ZTP4</accession>
<sequence>MKWKPITTICVCSLVFGVTCYAAGAGGIEKIQAYLNHDIKFTVNGKAWTPKDDEGVVLAPVILNGTSYLPIKAVAQAVNGQAQWNDDTKTIVITSTREVTERDQMIIKKVNEVKEKLKLGLTQEEVQALFKEKYELAQGNGDLENGSDAYWKYNFFKEPGYSRPDIPDHIVDEDGLKTKKIGAYLFIGWKNNKTHLYSISYVNPKDNRVYLFVMNPDGTTSDSPVSN</sequence>
<protein>
    <submittedName>
        <fullName evidence="3">Copper amine oxidase N-terminal domain-containing protein</fullName>
    </submittedName>
</protein>
<gene>
    <name evidence="3" type="ORF">GK047_01985</name>
</gene>
<dbReference type="InterPro" id="IPR012854">
    <property type="entry name" value="Cu_amine_oxidase-like_N"/>
</dbReference>
<comment type="caution">
    <text evidence="3">The sequence shown here is derived from an EMBL/GenBank/DDBJ whole genome shotgun (WGS) entry which is preliminary data.</text>
</comment>
<feature type="chain" id="PRO_5039729846" evidence="1">
    <location>
        <begin position="23"/>
        <end position="227"/>
    </location>
</feature>